<organism evidence="1">
    <name type="scientific">Schizaphis graminum</name>
    <name type="common">Green bug aphid</name>
    <dbReference type="NCBI Taxonomy" id="13262"/>
    <lineage>
        <taxon>Eukaryota</taxon>
        <taxon>Metazoa</taxon>
        <taxon>Ecdysozoa</taxon>
        <taxon>Arthropoda</taxon>
        <taxon>Hexapoda</taxon>
        <taxon>Insecta</taxon>
        <taxon>Pterygota</taxon>
        <taxon>Neoptera</taxon>
        <taxon>Paraneoptera</taxon>
        <taxon>Hemiptera</taxon>
        <taxon>Sternorrhyncha</taxon>
        <taxon>Aphidomorpha</taxon>
        <taxon>Aphidoidea</taxon>
        <taxon>Aphididae</taxon>
        <taxon>Aphidini</taxon>
        <taxon>Schizaphis</taxon>
    </lineage>
</organism>
<dbReference type="EMBL" id="GGMR01012843">
    <property type="protein sequence ID" value="MBY25462.1"/>
    <property type="molecule type" value="Transcribed_RNA"/>
</dbReference>
<dbReference type="AlphaFoldDB" id="A0A2S2P7W7"/>
<dbReference type="PANTHER" id="PTHR45749:SF21">
    <property type="entry name" value="DUF4371 DOMAIN-CONTAINING PROTEIN"/>
    <property type="match status" value="1"/>
</dbReference>
<name>A0A2S2P7W7_SCHGA</name>
<sequence length="574" mass="67607">MDQRRRKRKNPEPEYLANVFSGVLDILMSHPPNKFPNDAFTIEYIAEIHKSSPVQNDFCNPGETLATPNLSFRRYEKLIRLIAKEVRTQIEIELRMHADIFSISIDSLPDTDESAIFIRYVNDDGIPVKRFLEITNKRADNASQIMDILNMVLEKYYLNHNGFMGLSYDINSNLPRQISDLKSSLKAINKFAEIIPCSSDSLSSVIVKATSNIYEGNTFITTIDELFNFLLTFKYQWDQIQFLLTNLSDIQNLTKNKMIRYINRNWSRIVNALFQVSENICFPEKVRIQAYVLLPKVKRLEICILTMFWEEIVERFSGLEDNLHLHVSTEIDFYKILEIYQVLINHLDDFRTDEKFMDYKTRAFQKSNILHFNNHNYMEKPQMRFPVNYLDDADKFKINTYFSIIDQMQSEFNNRKIIYEDLALKFNFLNNIPVITNSELIQKHENLLQIYDELTFHIDAECMDLKNLFMKYLSRHQEYSTSINGISTFIRLNGFKEHFSQLLKVIKMALCIPAINCPDQQSSSVLKKVKTSLGSIRNEDTYKSLLLINMEWKFFTSLDFDSAIEDYANRYIRE</sequence>
<reference evidence="1" key="1">
    <citation type="submission" date="2018-04" db="EMBL/GenBank/DDBJ databases">
        <title>Transcriptome of Schizaphis graminum biotype I.</title>
        <authorList>
            <person name="Scully E.D."/>
            <person name="Geib S.M."/>
            <person name="Palmer N.A."/>
            <person name="Koch K."/>
            <person name="Bradshaw J."/>
            <person name="Heng-Moss T."/>
            <person name="Sarath G."/>
        </authorList>
    </citation>
    <scope>NUCLEOTIDE SEQUENCE</scope>
</reference>
<dbReference type="PANTHER" id="PTHR45749">
    <property type="match status" value="1"/>
</dbReference>
<proteinExistence type="predicted"/>
<gene>
    <name evidence="1" type="ORF">g.142919</name>
</gene>
<evidence type="ECO:0000313" key="1">
    <source>
        <dbReference type="EMBL" id="MBY25462.1"/>
    </source>
</evidence>
<accession>A0A2S2P7W7</accession>
<protein>
    <submittedName>
        <fullName evidence="1">Uncharacterized protein</fullName>
    </submittedName>
</protein>